<keyword evidence="3" id="KW-1185">Reference proteome</keyword>
<dbReference type="EMBL" id="JAKROA010000004">
    <property type="protein sequence ID" value="KAL5107395.1"/>
    <property type="molecule type" value="Genomic_DNA"/>
</dbReference>
<dbReference type="Proteomes" id="UP001651158">
    <property type="component" value="Unassembled WGS sequence"/>
</dbReference>
<reference evidence="2 3" key="1">
    <citation type="journal article" date="2022" name="Front. Cell. Infect. Microbiol.">
        <title>The Genomes of Two Strains of Taenia crassiceps the Animal Model for the Study of Human Cysticercosis.</title>
        <authorList>
            <person name="Bobes R.J."/>
            <person name="Estrada K."/>
            <person name="Rios-Valencia D.G."/>
            <person name="Calderon-Gallegos A."/>
            <person name="de la Torre P."/>
            <person name="Carrero J.C."/>
            <person name="Sanchez-Flores A."/>
            <person name="Laclette J.P."/>
        </authorList>
    </citation>
    <scope>NUCLEOTIDE SEQUENCE [LARGE SCALE GENOMIC DNA]</scope>
    <source>
        <strain evidence="2">WFUcys</strain>
    </source>
</reference>
<evidence type="ECO:0000259" key="1">
    <source>
        <dbReference type="Pfam" id="PF03644"/>
    </source>
</evidence>
<dbReference type="Pfam" id="PF03644">
    <property type="entry name" value="Glyco_hydro_85"/>
    <property type="match status" value="1"/>
</dbReference>
<proteinExistence type="predicted"/>
<dbReference type="InterPro" id="IPR005201">
    <property type="entry name" value="TIM_ENGase"/>
</dbReference>
<dbReference type="PANTHER" id="PTHR13246">
    <property type="entry name" value="ENDO BETA N-ACETYLGLUCOSAMINIDASE"/>
    <property type="match status" value="1"/>
</dbReference>
<sequence length="96" mass="10753">MAGGYHNHHFVTIPPVSWVDIAHRNGVSVYGTVIIELDGKNPCPAFNAIFDVNTNECCIGHPFQFAQKLDAIRQHYGFEDSREEGFPESSSLFEMP</sequence>
<accession>A0ABR4QD63</accession>
<feature type="domain" description="Cytosolic endo-beta-N-acetylglucosaminidase TIM barrel" evidence="1">
    <location>
        <begin position="5"/>
        <end position="79"/>
    </location>
</feature>
<name>A0ABR4QD63_9CEST</name>
<evidence type="ECO:0000313" key="3">
    <source>
        <dbReference type="Proteomes" id="UP001651158"/>
    </source>
</evidence>
<gene>
    <name evidence="2" type="ORF">TcWFU_001796</name>
</gene>
<dbReference type="PANTHER" id="PTHR13246:SF1">
    <property type="entry name" value="CYTOSOLIC ENDO-BETA-N-ACETYLGLUCOSAMINIDASE"/>
    <property type="match status" value="1"/>
</dbReference>
<organism evidence="2 3">
    <name type="scientific">Taenia crassiceps</name>
    <dbReference type="NCBI Taxonomy" id="6207"/>
    <lineage>
        <taxon>Eukaryota</taxon>
        <taxon>Metazoa</taxon>
        <taxon>Spiralia</taxon>
        <taxon>Lophotrochozoa</taxon>
        <taxon>Platyhelminthes</taxon>
        <taxon>Cestoda</taxon>
        <taxon>Eucestoda</taxon>
        <taxon>Cyclophyllidea</taxon>
        <taxon>Taeniidae</taxon>
        <taxon>Taenia</taxon>
    </lineage>
</organism>
<comment type="caution">
    <text evidence="2">The sequence shown here is derived from an EMBL/GenBank/DDBJ whole genome shotgun (WGS) entry which is preliminary data.</text>
</comment>
<dbReference type="InterPro" id="IPR032979">
    <property type="entry name" value="ENGase"/>
</dbReference>
<protein>
    <submittedName>
        <fullName evidence="2">Cytosolic endo-beta-N-acetylglucosaminidase</fullName>
    </submittedName>
</protein>
<dbReference type="Gene3D" id="3.20.20.80">
    <property type="entry name" value="Glycosidases"/>
    <property type="match status" value="1"/>
</dbReference>
<evidence type="ECO:0000313" key="2">
    <source>
        <dbReference type="EMBL" id="KAL5107395.1"/>
    </source>
</evidence>